<evidence type="ECO:0000313" key="3">
    <source>
        <dbReference type="Proteomes" id="UP001620626"/>
    </source>
</evidence>
<protein>
    <submittedName>
        <fullName evidence="2">Uncharacterized protein</fullName>
    </submittedName>
</protein>
<sequence>MGAKWTELWSYQQQLGMGKMVTHHFWQLYSKSPFLCKKQRTNGWEIEAGPPQTDGRPSTDFPAFSRSSAQNEQHKKPMMAPEKSFDFNSFNH</sequence>
<dbReference type="Proteomes" id="UP001620626">
    <property type="component" value="Unassembled WGS sequence"/>
</dbReference>
<proteinExistence type="predicted"/>
<organism evidence="2 3">
    <name type="scientific">Heterodera trifolii</name>
    <dbReference type="NCBI Taxonomy" id="157864"/>
    <lineage>
        <taxon>Eukaryota</taxon>
        <taxon>Metazoa</taxon>
        <taxon>Ecdysozoa</taxon>
        <taxon>Nematoda</taxon>
        <taxon>Chromadorea</taxon>
        <taxon>Rhabditida</taxon>
        <taxon>Tylenchina</taxon>
        <taxon>Tylenchomorpha</taxon>
        <taxon>Tylenchoidea</taxon>
        <taxon>Heteroderidae</taxon>
        <taxon>Heteroderinae</taxon>
        <taxon>Heterodera</taxon>
    </lineage>
</organism>
<feature type="region of interest" description="Disordered" evidence="1">
    <location>
        <begin position="44"/>
        <end position="92"/>
    </location>
</feature>
<accession>A0ABD2K935</accession>
<gene>
    <name evidence="2" type="ORF">niasHT_026778</name>
</gene>
<comment type="caution">
    <text evidence="2">The sequence shown here is derived from an EMBL/GenBank/DDBJ whole genome shotgun (WGS) entry which is preliminary data.</text>
</comment>
<dbReference type="EMBL" id="JBICBT010000810">
    <property type="protein sequence ID" value="KAL3099357.1"/>
    <property type="molecule type" value="Genomic_DNA"/>
</dbReference>
<reference evidence="2 3" key="1">
    <citation type="submission" date="2024-10" db="EMBL/GenBank/DDBJ databases">
        <authorList>
            <person name="Kim D."/>
        </authorList>
    </citation>
    <scope>NUCLEOTIDE SEQUENCE [LARGE SCALE GENOMIC DNA]</scope>
    <source>
        <strain evidence="2">BH-2024</strain>
    </source>
</reference>
<keyword evidence="3" id="KW-1185">Reference proteome</keyword>
<evidence type="ECO:0000256" key="1">
    <source>
        <dbReference type="SAM" id="MobiDB-lite"/>
    </source>
</evidence>
<name>A0ABD2K935_9BILA</name>
<evidence type="ECO:0000313" key="2">
    <source>
        <dbReference type="EMBL" id="KAL3099357.1"/>
    </source>
</evidence>
<dbReference type="AlphaFoldDB" id="A0ABD2K935"/>